<dbReference type="EMBL" id="FXAN01000095">
    <property type="protein sequence ID" value="SMG02340.1"/>
    <property type="molecule type" value="Genomic_DNA"/>
</dbReference>
<protein>
    <submittedName>
        <fullName evidence="1">Uncharacterized protein</fullName>
    </submittedName>
</protein>
<dbReference type="AlphaFoldDB" id="A0A238HAX3"/>
<dbReference type="Proteomes" id="UP000198460">
    <property type="component" value="Unassembled WGS sequence"/>
</dbReference>
<evidence type="ECO:0000313" key="1">
    <source>
        <dbReference type="EMBL" id="SMG02340.1"/>
    </source>
</evidence>
<proteinExistence type="predicted"/>
<sequence>MITAASPFGIVVVPAAPHTALASWSAGCSIRIQAAKRAMCPGTATDWDTSTPALFCAGHAPFYASAKLAT</sequence>
<name>A0A238HAX3_9BURK</name>
<evidence type="ECO:0000313" key="2">
    <source>
        <dbReference type="Proteomes" id="UP000198460"/>
    </source>
</evidence>
<organism evidence="1 2">
    <name type="scientific">Burkholderia singularis</name>
    <dbReference type="NCBI Taxonomy" id="1503053"/>
    <lineage>
        <taxon>Bacteria</taxon>
        <taxon>Pseudomonadati</taxon>
        <taxon>Pseudomonadota</taxon>
        <taxon>Betaproteobacteria</taxon>
        <taxon>Burkholderiales</taxon>
        <taxon>Burkholderiaceae</taxon>
        <taxon>Burkholderia</taxon>
        <taxon>pseudomallei group</taxon>
    </lineage>
</organism>
<accession>A0A238HAX3</accession>
<reference evidence="1 2" key="1">
    <citation type="submission" date="2017-04" db="EMBL/GenBank/DDBJ databases">
        <authorList>
            <person name="Afonso C.L."/>
            <person name="Miller P.J."/>
            <person name="Scott M.A."/>
            <person name="Spackman E."/>
            <person name="Goraichik I."/>
            <person name="Dimitrov K.M."/>
            <person name="Suarez D.L."/>
            <person name="Swayne D.E."/>
        </authorList>
    </citation>
    <scope>NUCLEOTIDE SEQUENCE [LARGE SCALE GENOMIC DNA]</scope>
    <source>
        <strain evidence="1">LMG 28154</strain>
    </source>
</reference>
<gene>
    <name evidence="1" type="ORF">BSIN_4981</name>
</gene>